<evidence type="ECO:0000313" key="3">
    <source>
        <dbReference type="Proteomes" id="UP000271162"/>
    </source>
</evidence>
<feature type="region of interest" description="Disordered" evidence="1">
    <location>
        <begin position="219"/>
        <end position="248"/>
    </location>
</feature>
<reference evidence="4" key="1">
    <citation type="submission" date="2017-02" db="UniProtKB">
        <authorList>
            <consortium name="WormBaseParasite"/>
        </authorList>
    </citation>
    <scope>IDENTIFICATION</scope>
</reference>
<evidence type="ECO:0000313" key="2">
    <source>
        <dbReference type="EMBL" id="VDL66012.1"/>
    </source>
</evidence>
<dbReference type="WBParaSite" id="NBR_0000242201-mRNA-1">
    <property type="protein sequence ID" value="NBR_0000242201-mRNA-1"/>
    <property type="gene ID" value="NBR_0000242201"/>
</dbReference>
<dbReference type="Proteomes" id="UP000271162">
    <property type="component" value="Unassembled WGS sequence"/>
</dbReference>
<feature type="compositionally biased region" description="Basic residues" evidence="1">
    <location>
        <begin position="68"/>
        <end position="77"/>
    </location>
</feature>
<feature type="compositionally biased region" description="Polar residues" evidence="1">
    <location>
        <begin position="146"/>
        <end position="164"/>
    </location>
</feature>
<gene>
    <name evidence="2" type="ORF">NBR_LOCUS2423</name>
</gene>
<dbReference type="AlphaFoldDB" id="A0A0N4XIS0"/>
<evidence type="ECO:0000313" key="4">
    <source>
        <dbReference type="WBParaSite" id="NBR_0000242201-mRNA-1"/>
    </source>
</evidence>
<organism evidence="4">
    <name type="scientific">Nippostrongylus brasiliensis</name>
    <name type="common">Rat hookworm</name>
    <dbReference type="NCBI Taxonomy" id="27835"/>
    <lineage>
        <taxon>Eukaryota</taxon>
        <taxon>Metazoa</taxon>
        <taxon>Ecdysozoa</taxon>
        <taxon>Nematoda</taxon>
        <taxon>Chromadorea</taxon>
        <taxon>Rhabditida</taxon>
        <taxon>Rhabditina</taxon>
        <taxon>Rhabditomorpha</taxon>
        <taxon>Strongyloidea</taxon>
        <taxon>Heligmosomidae</taxon>
        <taxon>Nippostrongylus</taxon>
    </lineage>
</organism>
<accession>A0A0N4XIS0</accession>
<reference evidence="2 3" key="2">
    <citation type="submission" date="2018-11" db="EMBL/GenBank/DDBJ databases">
        <authorList>
            <consortium name="Pathogen Informatics"/>
        </authorList>
    </citation>
    <scope>NUCLEOTIDE SEQUENCE [LARGE SCALE GENOMIC DNA]</scope>
</reference>
<feature type="compositionally biased region" description="Polar residues" evidence="1">
    <location>
        <begin position="52"/>
        <end position="61"/>
    </location>
</feature>
<proteinExistence type="predicted"/>
<evidence type="ECO:0000256" key="1">
    <source>
        <dbReference type="SAM" id="MobiDB-lite"/>
    </source>
</evidence>
<sequence length="271" mass="30005">MPFSYLRDIEMDDIDEDDGNSKLGAVDRKVPPLRISLPIATAEEEMHAESSGHPTPSSSAHLNAANRKGPRGRHGKRHNDTDEAQRMTRSKVRQTGKVLDDADPWSKKKRGRVNPTSATHGDEVDESTLDDTPPAAETCEDPSPPGQTTTSNSTSIPEALTSEQRVIYENPRTGMDRLKKMLAARWVADLRMQQPRVENEKYKNMLLLSGDYALQRPECSASTSKPTGAEKTQCKQEVKTEGNSTVNGEAESVSMNHYISFSTLLTLVVQW</sequence>
<feature type="region of interest" description="Disordered" evidence="1">
    <location>
        <begin position="1"/>
        <end position="171"/>
    </location>
</feature>
<dbReference type="EMBL" id="UYSL01002754">
    <property type="protein sequence ID" value="VDL66012.1"/>
    <property type="molecule type" value="Genomic_DNA"/>
</dbReference>
<protein>
    <submittedName>
        <fullName evidence="4">BESS domain-containing protein</fullName>
    </submittedName>
</protein>
<keyword evidence="3" id="KW-1185">Reference proteome</keyword>
<name>A0A0N4XIS0_NIPBR</name>